<keyword evidence="1" id="KW-1133">Transmembrane helix</keyword>
<organism evidence="2 3">
    <name type="scientific">Mangrovihabitans endophyticus</name>
    <dbReference type="NCBI Taxonomy" id="1751298"/>
    <lineage>
        <taxon>Bacteria</taxon>
        <taxon>Bacillati</taxon>
        <taxon>Actinomycetota</taxon>
        <taxon>Actinomycetes</taxon>
        <taxon>Micromonosporales</taxon>
        <taxon>Micromonosporaceae</taxon>
        <taxon>Mangrovihabitans</taxon>
    </lineage>
</organism>
<reference evidence="2" key="1">
    <citation type="journal article" date="2014" name="Int. J. Syst. Evol. Microbiol.">
        <title>Complete genome sequence of Corynebacterium casei LMG S-19264T (=DSM 44701T), isolated from a smear-ripened cheese.</title>
        <authorList>
            <consortium name="US DOE Joint Genome Institute (JGI-PGF)"/>
            <person name="Walter F."/>
            <person name="Albersmeier A."/>
            <person name="Kalinowski J."/>
            <person name="Ruckert C."/>
        </authorList>
    </citation>
    <scope>NUCLEOTIDE SEQUENCE</scope>
    <source>
        <strain evidence="2">CGMCC 4.7299</strain>
    </source>
</reference>
<proteinExistence type="predicted"/>
<feature type="transmembrane region" description="Helical" evidence="1">
    <location>
        <begin position="79"/>
        <end position="99"/>
    </location>
</feature>
<dbReference type="EMBL" id="BMMX01000075">
    <property type="protein sequence ID" value="GGL20176.1"/>
    <property type="molecule type" value="Genomic_DNA"/>
</dbReference>
<evidence type="ECO:0008006" key="4">
    <source>
        <dbReference type="Google" id="ProtNLM"/>
    </source>
</evidence>
<reference evidence="2" key="2">
    <citation type="submission" date="2020-09" db="EMBL/GenBank/DDBJ databases">
        <authorList>
            <person name="Sun Q."/>
            <person name="Zhou Y."/>
        </authorList>
    </citation>
    <scope>NUCLEOTIDE SEQUENCE</scope>
    <source>
        <strain evidence="2">CGMCC 4.7299</strain>
    </source>
</reference>
<dbReference type="Pfam" id="PF18895">
    <property type="entry name" value="T4SS_pilin"/>
    <property type="match status" value="1"/>
</dbReference>
<dbReference type="AlphaFoldDB" id="A0A8J3C958"/>
<sequence>MWSAAMHPTRLSLSGLAAVAAQPQPKSIPEVIDGITGWIMGIIALVATLFLVIGGLRYMAAGGDPAQVEQAKGNVKSALIGYALAFLAPVILRVLQGILGR</sequence>
<protein>
    <recommendedName>
        <fullName evidence="4">TrbC/VIRB2 family protein</fullName>
    </recommendedName>
</protein>
<evidence type="ECO:0000313" key="3">
    <source>
        <dbReference type="Proteomes" id="UP000656042"/>
    </source>
</evidence>
<keyword evidence="3" id="KW-1185">Reference proteome</keyword>
<name>A0A8J3C958_9ACTN</name>
<gene>
    <name evidence="2" type="ORF">GCM10012284_63510</name>
</gene>
<evidence type="ECO:0000313" key="2">
    <source>
        <dbReference type="EMBL" id="GGL20176.1"/>
    </source>
</evidence>
<keyword evidence="1" id="KW-0812">Transmembrane</keyword>
<evidence type="ECO:0000256" key="1">
    <source>
        <dbReference type="SAM" id="Phobius"/>
    </source>
</evidence>
<comment type="caution">
    <text evidence="2">The sequence shown here is derived from an EMBL/GenBank/DDBJ whole genome shotgun (WGS) entry which is preliminary data.</text>
</comment>
<dbReference type="Proteomes" id="UP000656042">
    <property type="component" value="Unassembled WGS sequence"/>
</dbReference>
<keyword evidence="1" id="KW-0472">Membrane</keyword>
<accession>A0A8J3C958</accession>
<dbReference type="InterPro" id="IPR043993">
    <property type="entry name" value="T4SS_pilin"/>
</dbReference>
<feature type="transmembrane region" description="Helical" evidence="1">
    <location>
        <begin position="37"/>
        <end position="58"/>
    </location>
</feature>